<reference evidence="2" key="2">
    <citation type="submission" date="2020-09" db="EMBL/GenBank/DDBJ databases">
        <authorList>
            <person name="Sun Q."/>
            <person name="Ohkuma M."/>
        </authorList>
    </citation>
    <scope>NUCLEOTIDE SEQUENCE</scope>
    <source>
        <strain evidence="2">JCM 4518</strain>
    </source>
</reference>
<accession>A0A918TCA6</accession>
<evidence type="ECO:0000313" key="3">
    <source>
        <dbReference type="Proteomes" id="UP000644020"/>
    </source>
</evidence>
<gene>
    <name evidence="2" type="ORF">GCM10010305_57770</name>
</gene>
<keyword evidence="3" id="KW-1185">Reference proteome</keyword>
<protein>
    <recommendedName>
        <fullName evidence="4">Secreted protein</fullName>
    </recommendedName>
</protein>
<comment type="caution">
    <text evidence="2">The sequence shown here is derived from an EMBL/GenBank/DDBJ whole genome shotgun (WGS) entry which is preliminary data.</text>
</comment>
<organism evidence="2 3">
    <name type="scientific">Streptomyces termitum</name>
    <dbReference type="NCBI Taxonomy" id="67368"/>
    <lineage>
        <taxon>Bacteria</taxon>
        <taxon>Bacillati</taxon>
        <taxon>Actinomycetota</taxon>
        <taxon>Actinomycetes</taxon>
        <taxon>Kitasatosporales</taxon>
        <taxon>Streptomycetaceae</taxon>
        <taxon>Streptomyces</taxon>
    </lineage>
</organism>
<reference evidence="2" key="1">
    <citation type="journal article" date="2014" name="Int. J. Syst. Evol. Microbiol.">
        <title>Complete genome sequence of Corynebacterium casei LMG S-19264T (=DSM 44701T), isolated from a smear-ripened cheese.</title>
        <authorList>
            <consortium name="US DOE Joint Genome Institute (JGI-PGF)"/>
            <person name="Walter F."/>
            <person name="Albersmeier A."/>
            <person name="Kalinowski J."/>
            <person name="Ruckert C."/>
        </authorList>
    </citation>
    <scope>NUCLEOTIDE SEQUENCE</scope>
    <source>
        <strain evidence="2">JCM 4518</strain>
    </source>
</reference>
<sequence>MVTKKSGRKPASVVAGVFTALGLTALTLAASAVPAAAESNPMIEGDYKQWDAVEIVNGNSFPARCADHTEQFRFRFYYSPNYQGAFINIGHPLYDLLAVYAGDGAHPLKFCGGEGAAGWGQNVGNNAASVYNWYDGYCGTVYYYAGYNRKGAYKTYWPHSGGNLQDVGLRNDNRSIDFANCW</sequence>
<evidence type="ECO:0000256" key="1">
    <source>
        <dbReference type="SAM" id="SignalP"/>
    </source>
</evidence>
<name>A0A918TCA6_9ACTN</name>
<dbReference type="Proteomes" id="UP000644020">
    <property type="component" value="Unassembled WGS sequence"/>
</dbReference>
<evidence type="ECO:0008006" key="4">
    <source>
        <dbReference type="Google" id="ProtNLM"/>
    </source>
</evidence>
<feature type="signal peptide" evidence="1">
    <location>
        <begin position="1"/>
        <end position="29"/>
    </location>
</feature>
<dbReference type="EMBL" id="BMUL01000022">
    <property type="protein sequence ID" value="GHB07104.1"/>
    <property type="molecule type" value="Genomic_DNA"/>
</dbReference>
<evidence type="ECO:0000313" key="2">
    <source>
        <dbReference type="EMBL" id="GHB07104.1"/>
    </source>
</evidence>
<dbReference type="RefSeq" id="WP_189982759.1">
    <property type="nucleotide sequence ID" value="NZ_BMUL01000022.1"/>
</dbReference>
<dbReference type="AlphaFoldDB" id="A0A918TCA6"/>
<proteinExistence type="predicted"/>
<keyword evidence="1" id="KW-0732">Signal</keyword>
<feature type="chain" id="PRO_5039240930" description="Secreted protein" evidence="1">
    <location>
        <begin position="30"/>
        <end position="182"/>
    </location>
</feature>